<evidence type="ECO:0000313" key="1">
    <source>
        <dbReference type="EMBL" id="BBO36304.1"/>
    </source>
</evidence>
<sequence length="383" mass="42608">MTAIMKYDDLANLAGDPGEMFREVAQSLVAVGEFHRLFDLRLLQERHRHGLPLDRRTPIDDVEEPLRSQVEAGYLAACREVGELLLEAGRLREAWMYLRPAGDKFSIRQRLAGVVLDDERADELIELALFEGIDPERGYAWLLGRNGTCNSITTLDGMSQQLDAADIRACAGVLLRHVYRELHGNLRGHYNKLKGSAPPNTLTIEQLINQNPELLSGGNYHLDISHLQSTVRYARVLTDPALVTKAFEIADYGSRLPADLQYPGESPFEELFAAHRRWFGALLGREVDPAVEFFGEKARAEGDDPRSTAAVETFLILLLRLGRADDALAAFEELAPAGRELSPHAPTLLELARASGDWERYAAICRERDDLLGFAAGLLARQG</sequence>
<accession>A0A5K7XHC8</accession>
<dbReference type="EMBL" id="AP021861">
    <property type="protein sequence ID" value="BBO36304.1"/>
    <property type="molecule type" value="Genomic_DNA"/>
</dbReference>
<dbReference type="Proteomes" id="UP000326837">
    <property type="component" value="Chromosome"/>
</dbReference>
<evidence type="ECO:0000313" key="2">
    <source>
        <dbReference type="Proteomes" id="UP000326837"/>
    </source>
</evidence>
<name>A0A5K7XHC8_9BACT</name>
<reference evidence="2" key="1">
    <citation type="submission" date="2019-10" db="EMBL/GenBank/DDBJ databases">
        <title>Lacipirellula parvula gen. nov., sp. nov., representing a lineage of planctomycetes widespread in freshwater anoxic habitats, and description of the family Lacipirellulaceae.</title>
        <authorList>
            <person name="Dedysh S.N."/>
            <person name="Kulichevskaya I.S."/>
            <person name="Beletsky A.V."/>
            <person name="Rakitin A.L."/>
            <person name="Mardanov A.V."/>
            <person name="Ivanova A.A."/>
            <person name="Saltykova V.X."/>
            <person name="Rijpstra W.I.C."/>
            <person name="Sinninghe Damste J.S."/>
            <person name="Ravin N.V."/>
        </authorList>
    </citation>
    <scope>NUCLEOTIDE SEQUENCE [LARGE SCALE GENOMIC DNA]</scope>
    <source>
        <strain evidence="2">PX69</strain>
    </source>
</reference>
<dbReference type="RefSeq" id="WP_152101493.1">
    <property type="nucleotide sequence ID" value="NZ_AP021861.1"/>
</dbReference>
<keyword evidence="2" id="KW-1185">Reference proteome</keyword>
<protein>
    <recommendedName>
        <fullName evidence="3">Tetratricopeptide repeat protein</fullName>
    </recommendedName>
</protein>
<dbReference type="KEGG" id="lpav:PLANPX_5916"/>
<organism evidence="1 2">
    <name type="scientific">Lacipirellula parvula</name>
    <dbReference type="NCBI Taxonomy" id="2650471"/>
    <lineage>
        <taxon>Bacteria</taxon>
        <taxon>Pseudomonadati</taxon>
        <taxon>Planctomycetota</taxon>
        <taxon>Planctomycetia</taxon>
        <taxon>Pirellulales</taxon>
        <taxon>Lacipirellulaceae</taxon>
        <taxon>Lacipirellula</taxon>
    </lineage>
</organism>
<dbReference type="AlphaFoldDB" id="A0A5K7XHC8"/>
<proteinExistence type="predicted"/>
<gene>
    <name evidence="1" type="ORF">PLANPX_5916</name>
</gene>
<evidence type="ECO:0008006" key="3">
    <source>
        <dbReference type="Google" id="ProtNLM"/>
    </source>
</evidence>